<keyword evidence="3" id="KW-1003">Cell membrane</keyword>
<evidence type="ECO:0000256" key="6">
    <source>
        <dbReference type="ARBA" id="ARBA00023136"/>
    </source>
</evidence>
<dbReference type="InterPro" id="IPR006665">
    <property type="entry name" value="OmpA-like"/>
</dbReference>
<reference evidence="9" key="1">
    <citation type="submission" date="2018-06" db="EMBL/GenBank/DDBJ databases">
        <authorList>
            <person name="Zhirakovskaya E."/>
        </authorList>
    </citation>
    <scope>NUCLEOTIDE SEQUENCE</scope>
</reference>
<keyword evidence="4 7" id="KW-0812">Transmembrane</keyword>
<protein>
    <submittedName>
        <fullName evidence="9">Flagellar motor rotation protein MotB</fullName>
    </submittedName>
</protein>
<gene>
    <name evidence="9" type="ORF">MNBD_NITROSPINAE01-1522</name>
</gene>
<dbReference type="SUPFAM" id="SSF103088">
    <property type="entry name" value="OmpA-like"/>
    <property type="match status" value="1"/>
</dbReference>
<evidence type="ECO:0000313" key="9">
    <source>
        <dbReference type="EMBL" id="VAX18266.1"/>
    </source>
</evidence>
<keyword evidence="9" id="KW-0282">Flagellum</keyword>
<dbReference type="Pfam" id="PF00691">
    <property type="entry name" value="OmpA"/>
    <property type="match status" value="1"/>
</dbReference>
<comment type="similarity">
    <text evidence="2">Belongs to the MotB family.</text>
</comment>
<dbReference type="Gene3D" id="3.30.1330.60">
    <property type="entry name" value="OmpA-like domain"/>
    <property type="match status" value="1"/>
</dbReference>
<feature type="transmembrane region" description="Helical" evidence="7">
    <location>
        <begin position="21"/>
        <end position="43"/>
    </location>
</feature>
<dbReference type="AlphaFoldDB" id="A0A3B1BIU3"/>
<dbReference type="PANTHER" id="PTHR30329">
    <property type="entry name" value="STATOR ELEMENT OF FLAGELLAR MOTOR COMPLEX"/>
    <property type="match status" value="1"/>
</dbReference>
<evidence type="ECO:0000256" key="3">
    <source>
        <dbReference type="ARBA" id="ARBA00022475"/>
    </source>
</evidence>
<dbReference type="PANTHER" id="PTHR30329:SF21">
    <property type="entry name" value="LIPOPROTEIN YIAD-RELATED"/>
    <property type="match status" value="1"/>
</dbReference>
<dbReference type="EMBL" id="UOGC01000067">
    <property type="protein sequence ID" value="VAX18266.1"/>
    <property type="molecule type" value="Genomic_DNA"/>
</dbReference>
<evidence type="ECO:0000259" key="8">
    <source>
        <dbReference type="PROSITE" id="PS51123"/>
    </source>
</evidence>
<dbReference type="InterPro" id="IPR036737">
    <property type="entry name" value="OmpA-like_sf"/>
</dbReference>
<comment type="subcellular location">
    <subcellularLocation>
        <location evidence="1">Cell membrane</location>
        <topology evidence="1">Single-pass membrane protein</topology>
    </subcellularLocation>
</comment>
<keyword evidence="5 7" id="KW-1133">Transmembrane helix</keyword>
<name>A0A3B1BIU3_9ZZZZ</name>
<keyword evidence="9" id="KW-0966">Cell projection</keyword>
<dbReference type="InterPro" id="IPR025713">
    <property type="entry name" value="MotB-like_N_dom"/>
</dbReference>
<evidence type="ECO:0000256" key="4">
    <source>
        <dbReference type="ARBA" id="ARBA00022692"/>
    </source>
</evidence>
<dbReference type="GO" id="GO:0005886">
    <property type="term" value="C:plasma membrane"/>
    <property type="evidence" value="ECO:0007669"/>
    <property type="project" value="UniProtKB-SubCell"/>
</dbReference>
<evidence type="ECO:0000256" key="5">
    <source>
        <dbReference type="ARBA" id="ARBA00022989"/>
    </source>
</evidence>
<evidence type="ECO:0000256" key="1">
    <source>
        <dbReference type="ARBA" id="ARBA00004162"/>
    </source>
</evidence>
<dbReference type="InterPro" id="IPR050330">
    <property type="entry name" value="Bact_OuterMem_StrucFunc"/>
</dbReference>
<keyword evidence="9" id="KW-0969">Cilium</keyword>
<feature type="domain" description="OmpA-like" evidence="8">
    <location>
        <begin position="131"/>
        <end position="252"/>
    </location>
</feature>
<dbReference type="PROSITE" id="PS51123">
    <property type="entry name" value="OMPA_2"/>
    <property type="match status" value="1"/>
</dbReference>
<organism evidence="9">
    <name type="scientific">hydrothermal vent metagenome</name>
    <dbReference type="NCBI Taxonomy" id="652676"/>
    <lineage>
        <taxon>unclassified sequences</taxon>
        <taxon>metagenomes</taxon>
        <taxon>ecological metagenomes</taxon>
    </lineage>
</organism>
<dbReference type="Pfam" id="PF13677">
    <property type="entry name" value="MotB_plug"/>
    <property type="match status" value="1"/>
</dbReference>
<accession>A0A3B1BIU3</accession>
<keyword evidence="6 7" id="KW-0472">Membrane</keyword>
<evidence type="ECO:0000256" key="2">
    <source>
        <dbReference type="ARBA" id="ARBA00008914"/>
    </source>
</evidence>
<sequence>MAIAVAQKKKKKKEIEDFDSEFWMVTFGDLLSLMLTFFVLMFSMSAIDDKTLKDMFTAFVGGAGPLMLTESMPMDRPSQQRLVHVRPIELKKFLEFLQSQQADRKDKSFVPEYKSVLNALLISGVTIKKRGPSLVFSLPGESLFAPGSAKMSPKLKPALRRLSSVMRFSDTMFVIEGHTDNVPISTRRFPSNWELSATRAASVMQFFIDETPITAERLRAIGYGDTKPLVRNLSDNYRARNRRIDIILVQAAEK</sequence>
<proteinExistence type="inferred from homology"/>
<dbReference type="CDD" id="cd07185">
    <property type="entry name" value="OmpA_C-like"/>
    <property type="match status" value="1"/>
</dbReference>
<evidence type="ECO:0000256" key="7">
    <source>
        <dbReference type="SAM" id="Phobius"/>
    </source>
</evidence>